<dbReference type="InterPro" id="IPR013563">
    <property type="entry name" value="Oligopep_ABC_C"/>
</dbReference>
<keyword evidence="2" id="KW-0547">Nucleotide-binding</keyword>
<sequence length="56" mass="6185">MQLLEGELPSPVNPPEGCVFRTRCPHAIADCAQQVPRLEGREDHQSACLRTAELLT</sequence>
<organism evidence="5 6">
    <name type="scientific">Microbulbifer flavimaris</name>
    <dbReference type="NCBI Taxonomy" id="1781068"/>
    <lineage>
        <taxon>Bacteria</taxon>
        <taxon>Pseudomonadati</taxon>
        <taxon>Pseudomonadota</taxon>
        <taxon>Gammaproteobacteria</taxon>
        <taxon>Cellvibrionales</taxon>
        <taxon>Microbulbiferaceae</taxon>
        <taxon>Microbulbifer</taxon>
    </lineage>
</organism>
<accession>A0ABX4HVV1</accession>
<evidence type="ECO:0000256" key="2">
    <source>
        <dbReference type="ARBA" id="ARBA00022741"/>
    </source>
</evidence>
<protein>
    <recommendedName>
        <fullName evidence="4">Oligopeptide/dipeptide ABC transporter C-terminal domain-containing protein</fullName>
    </recommendedName>
</protein>
<evidence type="ECO:0000256" key="1">
    <source>
        <dbReference type="ARBA" id="ARBA00022448"/>
    </source>
</evidence>
<name>A0ABX4HVV1_9GAMM</name>
<keyword evidence="1" id="KW-0813">Transport</keyword>
<reference evidence="5" key="1">
    <citation type="submission" date="2017-08" db="EMBL/GenBank/DDBJ databases">
        <title>Microbulbifer marisrubri sp. nov., a halophilic alphaproteobacterium isolated from marine sediment of the Yellow Sea, China.</title>
        <authorList>
            <person name="Zhang G."/>
            <person name="Xiong Q."/>
        </authorList>
    </citation>
    <scope>NUCLEOTIDE SEQUENCE [LARGE SCALE GENOMIC DNA]</scope>
    <source>
        <strain evidence="5">WRN-8</strain>
    </source>
</reference>
<evidence type="ECO:0000256" key="3">
    <source>
        <dbReference type="ARBA" id="ARBA00022840"/>
    </source>
</evidence>
<evidence type="ECO:0000313" key="6">
    <source>
        <dbReference type="Proteomes" id="UP000218427"/>
    </source>
</evidence>
<keyword evidence="6" id="KW-1185">Reference proteome</keyword>
<dbReference type="Pfam" id="PF08352">
    <property type="entry name" value="oligo_HPY"/>
    <property type="match status" value="1"/>
</dbReference>
<keyword evidence="3" id="KW-0067">ATP-binding</keyword>
<dbReference type="EMBL" id="LRFG02000010">
    <property type="protein sequence ID" value="PCO04056.1"/>
    <property type="molecule type" value="Genomic_DNA"/>
</dbReference>
<evidence type="ECO:0000259" key="4">
    <source>
        <dbReference type="Pfam" id="PF08352"/>
    </source>
</evidence>
<comment type="caution">
    <text evidence="5">The sequence shown here is derived from an EMBL/GenBank/DDBJ whole genome shotgun (WGS) entry which is preliminary data.</text>
</comment>
<dbReference type="Proteomes" id="UP000218427">
    <property type="component" value="Unassembled WGS sequence"/>
</dbReference>
<evidence type="ECO:0000313" key="5">
    <source>
        <dbReference type="EMBL" id="PCO04056.1"/>
    </source>
</evidence>
<gene>
    <name evidence="5" type="ORF">AWR36_015915</name>
</gene>
<proteinExistence type="predicted"/>
<dbReference type="NCBIfam" id="TIGR01727">
    <property type="entry name" value="oligo_HPY"/>
    <property type="match status" value="1"/>
</dbReference>
<feature type="domain" description="Oligopeptide/dipeptide ABC transporter C-terminal" evidence="4">
    <location>
        <begin position="3"/>
        <end position="31"/>
    </location>
</feature>